<protein>
    <submittedName>
        <fullName evidence="1">Uncharacterized protein</fullName>
    </submittedName>
</protein>
<name>A0ABU2AC45_9BURK</name>
<sequence>MLASTAHLRASLTDAQRDSLPHVVLVNPQRTRGAAYNSRRALVVHDVSVELLRFAITRHVQVAYWEPGLDRGPKERPAWMPKGDLDDWQLYWVRDELSSAEDLVRLPLR</sequence>
<dbReference type="RefSeq" id="WP_310331459.1">
    <property type="nucleotide sequence ID" value="NZ_JAVDXV010000008.1"/>
</dbReference>
<accession>A0ABU2AC45</accession>
<evidence type="ECO:0000313" key="1">
    <source>
        <dbReference type="EMBL" id="MDR7334789.1"/>
    </source>
</evidence>
<gene>
    <name evidence="1" type="ORF">J2X21_003953</name>
</gene>
<comment type="caution">
    <text evidence="1">The sequence shown here is derived from an EMBL/GenBank/DDBJ whole genome shotgun (WGS) entry which is preliminary data.</text>
</comment>
<organism evidence="1 2">
    <name type="scientific">Roseateles asaccharophilus</name>
    <dbReference type="NCBI Taxonomy" id="582607"/>
    <lineage>
        <taxon>Bacteria</taxon>
        <taxon>Pseudomonadati</taxon>
        <taxon>Pseudomonadota</taxon>
        <taxon>Betaproteobacteria</taxon>
        <taxon>Burkholderiales</taxon>
        <taxon>Sphaerotilaceae</taxon>
        <taxon>Roseateles</taxon>
    </lineage>
</organism>
<evidence type="ECO:0000313" key="2">
    <source>
        <dbReference type="Proteomes" id="UP001180825"/>
    </source>
</evidence>
<keyword evidence="2" id="KW-1185">Reference proteome</keyword>
<dbReference type="Proteomes" id="UP001180825">
    <property type="component" value="Unassembled WGS sequence"/>
</dbReference>
<proteinExistence type="predicted"/>
<dbReference type="EMBL" id="JAVDXV010000008">
    <property type="protein sequence ID" value="MDR7334789.1"/>
    <property type="molecule type" value="Genomic_DNA"/>
</dbReference>
<reference evidence="1 2" key="1">
    <citation type="submission" date="2023-07" db="EMBL/GenBank/DDBJ databases">
        <title>Sorghum-associated microbial communities from plants grown in Nebraska, USA.</title>
        <authorList>
            <person name="Schachtman D."/>
        </authorList>
    </citation>
    <scope>NUCLEOTIDE SEQUENCE [LARGE SCALE GENOMIC DNA]</scope>
    <source>
        <strain evidence="1 2">BE316</strain>
    </source>
</reference>